<keyword evidence="3 6" id="KW-0812">Transmembrane</keyword>
<evidence type="ECO:0000256" key="3">
    <source>
        <dbReference type="ARBA" id="ARBA00022692"/>
    </source>
</evidence>
<evidence type="ECO:0000256" key="2">
    <source>
        <dbReference type="ARBA" id="ARBA00022475"/>
    </source>
</evidence>
<dbReference type="PANTHER" id="PTHR30086:SF20">
    <property type="entry name" value="ARGININE EXPORTER PROTEIN ARGO-RELATED"/>
    <property type="match status" value="1"/>
</dbReference>
<dbReference type="OrthoDB" id="9807053at2"/>
<dbReference type="RefSeq" id="WP_149777176.1">
    <property type="nucleotide sequence ID" value="NZ_FQVK01000030.1"/>
</dbReference>
<keyword evidence="5 6" id="KW-0472">Membrane</keyword>
<evidence type="ECO:0000256" key="6">
    <source>
        <dbReference type="SAM" id="Phobius"/>
    </source>
</evidence>
<dbReference type="PIRSF" id="PIRSF006324">
    <property type="entry name" value="LeuE"/>
    <property type="match status" value="1"/>
</dbReference>
<protein>
    <submittedName>
        <fullName evidence="7">Threonine/homoserine/homoserine lactone efflux protein</fullName>
    </submittedName>
</protein>
<keyword evidence="4 6" id="KW-1133">Transmembrane helix</keyword>
<dbReference type="GO" id="GO:0015171">
    <property type="term" value="F:amino acid transmembrane transporter activity"/>
    <property type="evidence" value="ECO:0007669"/>
    <property type="project" value="TreeGrafter"/>
</dbReference>
<evidence type="ECO:0000256" key="4">
    <source>
        <dbReference type="ARBA" id="ARBA00022989"/>
    </source>
</evidence>
<dbReference type="GO" id="GO:0005886">
    <property type="term" value="C:plasma membrane"/>
    <property type="evidence" value="ECO:0007669"/>
    <property type="project" value="UniProtKB-SubCell"/>
</dbReference>
<gene>
    <name evidence="7" type="ORF">SAMN05444279_13013</name>
</gene>
<evidence type="ECO:0000313" key="8">
    <source>
        <dbReference type="Proteomes" id="UP000325134"/>
    </source>
</evidence>
<dbReference type="Proteomes" id="UP000325134">
    <property type="component" value="Unassembled WGS sequence"/>
</dbReference>
<evidence type="ECO:0000313" key="7">
    <source>
        <dbReference type="EMBL" id="SHF35527.1"/>
    </source>
</evidence>
<feature type="transmembrane region" description="Helical" evidence="6">
    <location>
        <begin position="41"/>
        <end position="69"/>
    </location>
</feature>
<dbReference type="AlphaFoldDB" id="A0A1M5AZM9"/>
<dbReference type="PANTHER" id="PTHR30086">
    <property type="entry name" value="ARGININE EXPORTER PROTEIN ARGO"/>
    <property type="match status" value="1"/>
</dbReference>
<feature type="transmembrane region" description="Helical" evidence="6">
    <location>
        <begin position="143"/>
        <end position="172"/>
    </location>
</feature>
<evidence type="ECO:0000256" key="1">
    <source>
        <dbReference type="ARBA" id="ARBA00004651"/>
    </source>
</evidence>
<feature type="transmembrane region" description="Helical" evidence="6">
    <location>
        <begin position="184"/>
        <end position="202"/>
    </location>
</feature>
<sequence length="206" mass="21164">MIETTTLLAFVPAALALNLTPGADMMFCFGQGLRSGARPAVVASAGVSAGLMVHVLLAGLGVGAAVAALPWLFDVIRWMGVGYLLYLAWGAIRNGAISAETPARPTRFAFRDGMLVNLTNPKVILFVLAFIPQFVSPDSGSVLLQFLTLGAIIAVGGLVVNGLVGAFAGGAGRVLVSSPRASRILGWVSGGVFAALAVRLAVMERA</sequence>
<dbReference type="Pfam" id="PF01810">
    <property type="entry name" value="LysE"/>
    <property type="match status" value="1"/>
</dbReference>
<evidence type="ECO:0000256" key="5">
    <source>
        <dbReference type="ARBA" id="ARBA00023136"/>
    </source>
</evidence>
<feature type="transmembrane region" description="Helical" evidence="6">
    <location>
        <begin position="113"/>
        <end position="131"/>
    </location>
</feature>
<dbReference type="InterPro" id="IPR001123">
    <property type="entry name" value="LeuE-type"/>
</dbReference>
<proteinExistence type="predicted"/>
<reference evidence="7 8" key="1">
    <citation type="submission" date="2016-11" db="EMBL/GenBank/DDBJ databases">
        <authorList>
            <person name="Varghese N."/>
            <person name="Submissions S."/>
        </authorList>
    </citation>
    <scope>NUCLEOTIDE SEQUENCE [LARGE SCALE GENOMIC DNA]</scope>
    <source>
        <strain evidence="7 8">DSM 29341</strain>
    </source>
</reference>
<name>A0A1M5AZM9_9RHOB</name>
<keyword evidence="8" id="KW-1185">Reference proteome</keyword>
<comment type="subcellular location">
    <subcellularLocation>
        <location evidence="1">Cell membrane</location>
        <topology evidence="1">Multi-pass membrane protein</topology>
    </subcellularLocation>
</comment>
<feature type="transmembrane region" description="Helical" evidence="6">
    <location>
        <begin position="6"/>
        <end position="29"/>
    </location>
</feature>
<organism evidence="7 8">
    <name type="scientific">Ruegeria intermedia</name>
    <dbReference type="NCBI Taxonomy" id="996115"/>
    <lineage>
        <taxon>Bacteria</taxon>
        <taxon>Pseudomonadati</taxon>
        <taxon>Pseudomonadota</taxon>
        <taxon>Alphaproteobacteria</taxon>
        <taxon>Rhodobacterales</taxon>
        <taxon>Roseobacteraceae</taxon>
        <taxon>Ruegeria</taxon>
    </lineage>
</organism>
<accession>A0A1M5AZM9</accession>
<keyword evidence="2" id="KW-1003">Cell membrane</keyword>
<dbReference type="EMBL" id="FQVK01000030">
    <property type="protein sequence ID" value="SHF35527.1"/>
    <property type="molecule type" value="Genomic_DNA"/>
</dbReference>